<dbReference type="EMBL" id="ACFY01000052">
    <property type="protein sequence ID" value="EEG94901.1"/>
    <property type="molecule type" value="Genomic_DNA"/>
</dbReference>
<reference evidence="2 3" key="2">
    <citation type="submission" date="2009-03" db="EMBL/GenBank/DDBJ databases">
        <title>Draft genome sequence of Roseburia inulinivorans (DSM 16841).</title>
        <authorList>
            <person name="Sudarsanam P."/>
            <person name="Ley R."/>
            <person name="Guruge J."/>
            <person name="Turnbaugh P.J."/>
            <person name="Mahowald M."/>
            <person name="Liep D."/>
            <person name="Gordon J."/>
        </authorList>
    </citation>
    <scope>NUCLEOTIDE SEQUENCE [LARGE SCALE GENOMIC DNA]</scope>
    <source>
        <strain evidence="2 3">DSM 16841</strain>
    </source>
</reference>
<comment type="caution">
    <text evidence="2">The sequence shown here is derived from an EMBL/GenBank/DDBJ whole genome shotgun (WGS) entry which is preliminary data.</text>
</comment>
<evidence type="ECO:0000259" key="1">
    <source>
        <dbReference type="Pfam" id="PF03432"/>
    </source>
</evidence>
<dbReference type="Pfam" id="PF03432">
    <property type="entry name" value="Relaxase"/>
    <property type="match status" value="1"/>
</dbReference>
<feature type="domain" description="MobA/VirD2-like nuclease" evidence="1">
    <location>
        <begin position="29"/>
        <end position="149"/>
    </location>
</feature>
<dbReference type="AlphaFoldDB" id="C0FR39"/>
<evidence type="ECO:0000313" key="2">
    <source>
        <dbReference type="EMBL" id="EEG94901.1"/>
    </source>
</evidence>
<sequence>MVLILGRRKEQVEDGVVKTEPHLYKAFGSNRDNFANSLLMTRKMHDKKYSRYKQKEILAQKLSISFHPEDNDRLTYEQAYKIAEDFAREFFWSKGYEVLFAVHTDTAHTHVHFLVSNCNVKDGKSFRRGPAELKEMCRYFGEQCREYGLTHSYRDSYYVKDKDRERQNFAEYQMKKRDKLSFREEIKVLLRNAMNRPKNKTLQDVIDYAKKYYLMDVRLRGNTISYALKYRTDKKESRWRSERAGLVQDLLSQG</sequence>
<reference evidence="2 3" key="1">
    <citation type="submission" date="2009-02" db="EMBL/GenBank/DDBJ databases">
        <authorList>
            <person name="Fulton L."/>
            <person name="Clifton S."/>
            <person name="Fulton B."/>
            <person name="Xu J."/>
            <person name="Minx P."/>
            <person name="Pepin K.H."/>
            <person name="Johnson M."/>
            <person name="Bhonagiri V."/>
            <person name="Nash W.E."/>
            <person name="Mardis E.R."/>
            <person name="Wilson R.K."/>
        </authorList>
    </citation>
    <scope>NUCLEOTIDE SEQUENCE [LARGE SCALE GENOMIC DNA]</scope>
    <source>
        <strain evidence="2 3">DSM 16841</strain>
    </source>
</reference>
<accession>C0FR39</accession>
<dbReference type="Proteomes" id="UP000003561">
    <property type="component" value="Unassembled WGS sequence"/>
</dbReference>
<gene>
    <name evidence="2" type="ORF">ROSEINA2194_01193</name>
</gene>
<dbReference type="InterPro" id="IPR005094">
    <property type="entry name" value="Endonuclease_MobA/VirD2"/>
</dbReference>
<evidence type="ECO:0000313" key="3">
    <source>
        <dbReference type="Proteomes" id="UP000003561"/>
    </source>
</evidence>
<name>C0FR39_9FIRM</name>
<dbReference type="eggNOG" id="COG3843">
    <property type="taxonomic scope" value="Bacteria"/>
</dbReference>
<dbReference type="Gene3D" id="3.30.930.30">
    <property type="match status" value="1"/>
</dbReference>
<proteinExistence type="predicted"/>
<protein>
    <submittedName>
        <fullName evidence="2">Relaxase/mobilization nuclease domain protein</fullName>
    </submittedName>
</protein>
<organism evidence="2 3">
    <name type="scientific">Roseburia inulinivorans DSM 16841</name>
    <dbReference type="NCBI Taxonomy" id="622312"/>
    <lineage>
        <taxon>Bacteria</taxon>
        <taxon>Bacillati</taxon>
        <taxon>Bacillota</taxon>
        <taxon>Clostridia</taxon>
        <taxon>Lachnospirales</taxon>
        <taxon>Lachnospiraceae</taxon>
        <taxon>Roseburia</taxon>
    </lineage>
</organism>